<evidence type="ECO:0000256" key="3">
    <source>
        <dbReference type="PROSITE-ProRule" id="PRU10007"/>
    </source>
</evidence>
<dbReference type="InterPro" id="IPR016161">
    <property type="entry name" value="Ald_DH/histidinol_DH"/>
</dbReference>
<dbReference type="KEGG" id="ddz:DSYM_13770"/>
<dbReference type="CDD" id="cd07138">
    <property type="entry name" value="ALDH_CddD_SSP0762"/>
    <property type="match status" value="1"/>
</dbReference>
<gene>
    <name evidence="6" type="ORF">DSYM_13770</name>
</gene>
<dbReference type="EMBL" id="AP021857">
    <property type="protein sequence ID" value="BBO20678.1"/>
    <property type="molecule type" value="Genomic_DNA"/>
</dbReference>
<comment type="similarity">
    <text evidence="1 4">Belongs to the aldehyde dehydrogenase family.</text>
</comment>
<dbReference type="PANTHER" id="PTHR42804">
    <property type="entry name" value="ALDEHYDE DEHYDROGENASE"/>
    <property type="match status" value="1"/>
</dbReference>
<evidence type="ECO:0000256" key="2">
    <source>
        <dbReference type="ARBA" id="ARBA00023002"/>
    </source>
</evidence>
<feature type="domain" description="Aldehyde dehydrogenase" evidence="5">
    <location>
        <begin position="13"/>
        <end position="469"/>
    </location>
</feature>
<protein>
    <submittedName>
        <fullName evidence="6">Aldehyde dehydrogenase family protein</fullName>
    </submittedName>
</protein>
<dbReference type="SUPFAM" id="SSF53720">
    <property type="entry name" value="ALDH-like"/>
    <property type="match status" value="1"/>
</dbReference>
<dbReference type="InterPro" id="IPR029510">
    <property type="entry name" value="Ald_DH_CS_GLU"/>
</dbReference>
<dbReference type="FunFam" id="3.40.605.10:FF:000026">
    <property type="entry name" value="Aldehyde dehydrogenase, putative"/>
    <property type="match status" value="1"/>
</dbReference>
<feature type="active site" evidence="3">
    <location>
        <position position="245"/>
    </location>
</feature>
<dbReference type="InterPro" id="IPR015590">
    <property type="entry name" value="Aldehyde_DH_dom"/>
</dbReference>
<accession>A0A809R1Q5</accession>
<dbReference type="PROSITE" id="PS00687">
    <property type="entry name" value="ALDEHYDE_DEHYDR_GLU"/>
    <property type="match status" value="1"/>
</dbReference>
<evidence type="ECO:0000256" key="4">
    <source>
        <dbReference type="RuleBase" id="RU003345"/>
    </source>
</evidence>
<dbReference type="InterPro" id="IPR016162">
    <property type="entry name" value="Ald_DH_N"/>
</dbReference>
<sequence>MQNRDKLFIDGRWAAPSGKTAIDVINASTEAVMGRIPEGDAADVAAAVAAARRAFDGWAATPVAERAAFLKKIQEGLKARSDDIARTIAGEVGMPLKLSAMIQAGSPIGTFGMYSRMLGDFAFEEKVGHSLVVREPIGVVAAITPWNYPLHQIAAKVAPALAAGCTVVLKPSEVAPLNAFILAEVIDAAGLPAGVFNLVTGTGPVVGEAMVTHPEVDMVSFTGSTRAGKRVSELASQTVKRVALELGGKSAAVILDDADFAAAVRGTVNACFLNSGQTCTAHTRMLVPESRYAEAAKLAVEAAAKFTVGDPFAETSKLGPLISASQRDRVRDFIRKGIAEGAELLCGGPDAPAGLSKGYYVQPTVFGRVKPGSTIEQEEIFGPVLSIIAYKDEDEAARIANGTPYGLAGAAWAGSDERAIAFARRMRTGQVDINGGAFNALAPFGGYKQSGNGRELGKYGLEEFLEYKALQFKANK</sequence>
<reference evidence="6" key="1">
    <citation type="journal article" name="DNA Res.">
        <title>The physiological potential of anammox bacteria as revealed by their core genome structure.</title>
        <authorList>
            <person name="Okubo T."/>
            <person name="Toyoda A."/>
            <person name="Fukuhara K."/>
            <person name="Uchiyama I."/>
            <person name="Harigaya Y."/>
            <person name="Kuroiwa M."/>
            <person name="Suzuki T."/>
            <person name="Murakami Y."/>
            <person name="Suwa Y."/>
            <person name="Takami H."/>
        </authorList>
    </citation>
    <scope>NUCLEOTIDE SEQUENCE</scope>
    <source>
        <strain evidence="6">317325-3</strain>
    </source>
</reference>
<dbReference type="AlphaFoldDB" id="A0A809R1Q5"/>
<evidence type="ECO:0000313" key="6">
    <source>
        <dbReference type="EMBL" id="BBO20678.1"/>
    </source>
</evidence>
<dbReference type="GO" id="GO:0016620">
    <property type="term" value="F:oxidoreductase activity, acting on the aldehyde or oxo group of donors, NAD or NADP as acceptor"/>
    <property type="evidence" value="ECO:0007669"/>
    <property type="project" value="InterPro"/>
</dbReference>
<dbReference type="FunFam" id="3.40.605.10:FF:000007">
    <property type="entry name" value="NAD/NADP-dependent betaine aldehyde dehydrogenase"/>
    <property type="match status" value="1"/>
</dbReference>
<name>A0A809R1Q5_9PROT</name>
<evidence type="ECO:0000256" key="1">
    <source>
        <dbReference type="ARBA" id="ARBA00009986"/>
    </source>
</evidence>
<evidence type="ECO:0000313" key="7">
    <source>
        <dbReference type="Proteomes" id="UP000662914"/>
    </source>
</evidence>
<dbReference type="Proteomes" id="UP000662914">
    <property type="component" value="Chromosome"/>
</dbReference>
<organism evidence="6 7">
    <name type="scientific">Candidatus Desulfobacillus denitrificans</name>
    <dbReference type="NCBI Taxonomy" id="2608985"/>
    <lineage>
        <taxon>Bacteria</taxon>
        <taxon>Pseudomonadati</taxon>
        <taxon>Pseudomonadota</taxon>
        <taxon>Betaproteobacteria</taxon>
        <taxon>Candidatus Desulfobacillus</taxon>
    </lineage>
</organism>
<proteinExistence type="inferred from homology"/>
<dbReference type="Gene3D" id="3.40.309.10">
    <property type="entry name" value="Aldehyde Dehydrogenase, Chain A, domain 2"/>
    <property type="match status" value="1"/>
</dbReference>
<dbReference type="InterPro" id="IPR016163">
    <property type="entry name" value="Ald_DH_C"/>
</dbReference>
<dbReference type="Gene3D" id="3.40.605.10">
    <property type="entry name" value="Aldehyde Dehydrogenase, Chain A, domain 1"/>
    <property type="match status" value="1"/>
</dbReference>
<keyword evidence="2 4" id="KW-0560">Oxidoreductase</keyword>
<dbReference type="PANTHER" id="PTHR42804:SF1">
    <property type="entry name" value="ALDEHYDE DEHYDROGENASE-RELATED"/>
    <property type="match status" value="1"/>
</dbReference>
<dbReference type="Pfam" id="PF00171">
    <property type="entry name" value="Aldedh"/>
    <property type="match status" value="1"/>
</dbReference>
<evidence type="ECO:0000259" key="5">
    <source>
        <dbReference type="Pfam" id="PF00171"/>
    </source>
</evidence>